<reference evidence="4" key="1">
    <citation type="submission" date="2017-02" db="UniProtKB">
        <authorList>
            <consortium name="WormBaseParasite"/>
        </authorList>
    </citation>
    <scope>IDENTIFICATION</scope>
</reference>
<keyword evidence="3" id="KW-1185">Reference proteome</keyword>
<evidence type="ECO:0000313" key="4">
    <source>
        <dbReference type="WBParaSite" id="TCLT_0000254701-mRNA-1"/>
    </source>
</evidence>
<reference evidence="2 3" key="2">
    <citation type="submission" date="2018-11" db="EMBL/GenBank/DDBJ databases">
        <authorList>
            <consortium name="Pathogen Informatics"/>
        </authorList>
    </citation>
    <scope>NUCLEOTIDE SEQUENCE [LARGE SCALE GENOMIC DNA]</scope>
</reference>
<accession>A0A0N5CQP7</accession>
<dbReference type="AlphaFoldDB" id="A0A0N5CQP7"/>
<dbReference type="WBParaSite" id="TCLT_0000254701-mRNA-1">
    <property type="protein sequence ID" value="TCLT_0000254701-mRNA-1"/>
    <property type="gene ID" value="TCLT_0000254701"/>
</dbReference>
<organism evidence="4">
    <name type="scientific">Thelazia callipaeda</name>
    <name type="common">Oriental eyeworm</name>
    <name type="synonym">Parasitic nematode</name>
    <dbReference type="NCBI Taxonomy" id="103827"/>
    <lineage>
        <taxon>Eukaryota</taxon>
        <taxon>Metazoa</taxon>
        <taxon>Ecdysozoa</taxon>
        <taxon>Nematoda</taxon>
        <taxon>Chromadorea</taxon>
        <taxon>Rhabditida</taxon>
        <taxon>Spirurina</taxon>
        <taxon>Spiruromorpha</taxon>
        <taxon>Thelazioidea</taxon>
        <taxon>Thelaziidae</taxon>
        <taxon>Thelazia</taxon>
    </lineage>
</organism>
<sequence length="152" mass="17701">MLVVWFFLIGLCQITRSGFGPIDNLYLTFAFLGASLYLECTHHLRCSEADRIKWLELREHVRNLVKLGNLAREDGYILESAKFRRSLQYRDFLCAEYRISGFFLQNASNYNLQVACLWVGGEMNASCGLVPSSYKPFGYYKPQKWRQMLFVS</sequence>
<evidence type="ECO:0000313" key="2">
    <source>
        <dbReference type="EMBL" id="VDM98568.1"/>
    </source>
</evidence>
<feature type="signal peptide" evidence="1">
    <location>
        <begin position="1"/>
        <end position="17"/>
    </location>
</feature>
<gene>
    <name evidence="2" type="ORF">TCLT_LOCUS2548</name>
</gene>
<dbReference type="Proteomes" id="UP000276776">
    <property type="component" value="Unassembled WGS sequence"/>
</dbReference>
<evidence type="ECO:0000313" key="3">
    <source>
        <dbReference type="Proteomes" id="UP000276776"/>
    </source>
</evidence>
<protein>
    <submittedName>
        <fullName evidence="4">SLATT_5 domain-containing protein</fullName>
    </submittedName>
</protein>
<proteinExistence type="predicted"/>
<dbReference type="OMA" id="ADRIRWF"/>
<dbReference type="EMBL" id="UYYF01000555">
    <property type="protein sequence ID" value="VDM98568.1"/>
    <property type="molecule type" value="Genomic_DNA"/>
</dbReference>
<evidence type="ECO:0000256" key="1">
    <source>
        <dbReference type="SAM" id="SignalP"/>
    </source>
</evidence>
<keyword evidence="1" id="KW-0732">Signal</keyword>
<feature type="chain" id="PRO_5043126404" evidence="1">
    <location>
        <begin position="18"/>
        <end position="152"/>
    </location>
</feature>
<name>A0A0N5CQP7_THECL</name>
<dbReference type="OrthoDB" id="5790192at2759"/>